<comment type="caution">
    <text evidence="1">The sequence shown here is derived from an EMBL/GenBank/DDBJ whole genome shotgun (WGS) entry which is preliminary data.</text>
</comment>
<dbReference type="PANTHER" id="PTHR34009">
    <property type="entry name" value="PROTEIN STAR"/>
    <property type="match status" value="1"/>
</dbReference>
<sequence length="337" mass="37947">MASKRRNMFHKNKTQETTEEGPHYMRFNATHIHDFENMAQDSPRLVALVRRKYLHPPPPLADNLTEQLIGPLQRDGIYVECGAGSVDGSLSRWLEVRLGWRGLLTQAHPVDYALLVTQQRPRSHVANVCISPTQYPKQAWFRNSSTEVGSSSRLLGLSPVQCFSLYSLLLAYNTTSVDLLIFNRLNAQLQVLKTLPFDYIKVKVILLLSRGDESFSGEEDPCCSAGVHHLLESKRFKPASRFDHTCYNGSLQAPDSNSTFKTTVPQRVCCFGYGSWQLCLKKVPQTVLTHRYLVWELPTQDNSILSSLFQLGSLMLDLPGANDVKVYVSTCLKRSAG</sequence>
<organism evidence="1 2">
    <name type="scientific">Ranatra chinensis</name>
    <dbReference type="NCBI Taxonomy" id="642074"/>
    <lineage>
        <taxon>Eukaryota</taxon>
        <taxon>Metazoa</taxon>
        <taxon>Ecdysozoa</taxon>
        <taxon>Arthropoda</taxon>
        <taxon>Hexapoda</taxon>
        <taxon>Insecta</taxon>
        <taxon>Pterygota</taxon>
        <taxon>Neoptera</taxon>
        <taxon>Paraneoptera</taxon>
        <taxon>Hemiptera</taxon>
        <taxon>Heteroptera</taxon>
        <taxon>Panheteroptera</taxon>
        <taxon>Nepomorpha</taxon>
        <taxon>Nepidae</taxon>
        <taxon>Ranatrinae</taxon>
        <taxon>Ranatra</taxon>
    </lineage>
</organism>
<name>A0ABD0YQP5_9HEMI</name>
<proteinExistence type="predicted"/>
<dbReference type="EMBL" id="JBFDAA010000004">
    <property type="protein sequence ID" value="KAL1138300.1"/>
    <property type="molecule type" value="Genomic_DNA"/>
</dbReference>
<keyword evidence="2" id="KW-1185">Reference proteome</keyword>
<evidence type="ECO:0000313" key="2">
    <source>
        <dbReference type="Proteomes" id="UP001558652"/>
    </source>
</evidence>
<dbReference type="AlphaFoldDB" id="A0ABD0YQP5"/>
<accession>A0ABD0YQP5</accession>
<dbReference type="PANTHER" id="PTHR34009:SF2">
    <property type="entry name" value="PROTEIN STAR"/>
    <property type="match status" value="1"/>
</dbReference>
<dbReference type="Proteomes" id="UP001558652">
    <property type="component" value="Unassembled WGS sequence"/>
</dbReference>
<dbReference type="InterPro" id="IPR053202">
    <property type="entry name" value="EGF_Rcpt_Signaling_Reg"/>
</dbReference>
<protein>
    <submittedName>
        <fullName evidence="1">Uncharacterized protein</fullName>
    </submittedName>
</protein>
<gene>
    <name evidence="1" type="ORF">AAG570_009988</name>
</gene>
<reference evidence="1 2" key="1">
    <citation type="submission" date="2024-07" db="EMBL/GenBank/DDBJ databases">
        <title>Chromosome-level genome assembly of the water stick insect Ranatra chinensis (Heteroptera: Nepidae).</title>
        <authorList>
            <person name="Liu X."/>
        </authorList>
    </citation>
    <scope>NUCLEOTIDE SEQUENCE [LARGE SCALE GENOMIC DNA]</scope>
    <source>
        <strain evidence="1">Cailab_2021Rc</strain>
        <tissue evidence="1">Muscle</tissue>
    </source>
</reference>
<evidence type="ECO:0000313" key="1">
    <source>
        <dbReference type="EMBL" id="KAL1138300.1"/>
    </source>
</evidence>